<comment type="caution">
    <text evidence="2">The sequence shown here is derived from an EMBL/GenBank/DDBJ whole genome shotgun (WGS) entry which is preliminary data.</text>
</comment>
<feature type="compositionally biased region" description="Basic residues" evidence="1">
    <location>
        <begin position="56"/>
        <end position="66"/>
    </location>
</feature>
<feature type="region of interest" description="Disordered" evidence="1">
    <location>
        <begin position="43"/>
        <end position="82"/>
    </location>
</feature>
<gene>
    <name evidence="2" type="ORF">FSP39_015783</name>
</gene>
<organism evidence="2 3">
    <name type="scientific">Pinctada imbricata</name>
    <name type="common">Atlantic pearl-oyster</name>
    <name type="synonym">Pinctada martensii</name>
    <dbReference type="NCBI Taxonomy" id="66713"/>
    <lineage>
        <taxon>Eukaryota</taxon>
        <taxon>Metazoa</taxon>
        <taxon>Spiralia</taxon>
        <taxon>Lophotrochozoa</taxon>
        <taxon>Mollusca</taxon>
        <taxon>Bivalvia</taxon>
        <taxon>Autobranchia</taxon>
        <taxon>Pteriomorphia</taxon>
        <taxon>Pterioida</taxon>
        <taxon>Pterioidea</taxon>
        <taxon>Pteriidae</taxon>
        <taxon>Pinctada</taxon>
    </lineage>
</organism>
<protein>
    <submittedName>
        <fullName evidence="2">Uncharacterized protein</fullName>
    </submittedName>
</protein>
<evidence type="ECO:0000256" key="1">
    <source>
        <dbReference type="SAM" id="MobiDB-lite"/>
    </source>
</evidence>
<evidence type="ECO:0000313" key="3">
    <source>
        <dbReference type="Proteomes" id="UP001186944"/>
    </source>
</evidence>
<dbReference type="Proteomes" id="UP001186944">
    <property type="component" value="Unassembled WGS sequence"/>
</dbReference>
<name>A0AA88YES2_PINIB</name>
<keyword evidence="3" id="KW-1185">Reference proteome</keyword>
<dbReference type="AlphaFoldDB" id="A0AA88YES2"/>
<accession>A0AA88YES2</accession>
<dbReference type="EMBL" id="VSWD01000007">
    <property type="protein sequence ID" value="KAK3098062.1"/>
    <property type="molecule type" value="Genomic_DNA"/>
</dbReference>
<sequence>MEFGNAHDRINAAFSALQSEMREIRNQDINLMKQLMNINDSIQRLGKRSSPASASRSRRMTRRISRKPGLGKITDEESGFSQKDEIQFMTNVKLWKYSQSDESSSDSGSTSESE</sequence>
<evidence type="ECO:0000313" key="2">
    <source>
        <dbReference type="EMBL" id="KAK3098062.1"/>
    </source>
</evidence>
<proteinExistence type="predicted"/>
<reference evidence="2" key="1">
    <citation type="submission" date="2019-08" db="EMBL/GenBank/DDBJ databases">
        <title>The improved chromosome-level genome for the pearl oyster Pinctada fucata martensii using PacBio sequencing and Hi-C.</title>
        <authorList>
            <person name="Zheng Z."/>
        </authorList>
    </citation>
    <scope>NUCLEOTIDE SEQUENCE</scope>
    <source>
        <strain evidence="2">ZZ-2019</strain>
        <tissue evidence="2">Adductor muscle</tissue>
    </source>
</reference>